<evidence type="ECO:0000313" key="3">
    <source>
        <dbReference type="Proteomes" id="UP001285441"/>
    </source>
</evidence>
<sequence length="199" mass="20659">MSTATPSNPEFFIAPPEQLAASSKLSAVVITMGIPHSRDLDPQKYTAWVSIRHHRGWSFSVDFVFRSFGEWRPEPSSAIPQSSEKKGKSKTAARAKAAVKNAAMKAARWTPHKSTATATAGAAVASCSASAAGFGATANALATAGSTLTASASAATTADPAAAATPTDKASSSNQPSQQEDLFSAEHPELRLPSRVFGR</sequence>
<evidence type="ECO:0000313" key="2">
    <source>
        <dbReference type="EMBL" id="KAK3372656.1"/>
    </source>
</evidence>
<feature type="region of interest" description="Disordered" evidence="1">
    <location>
        <begin position="73"/>
        <end position="92"/>
    </location>
</feature>
<gene>
    <name evidence="2" type="ORF">B0H63DRAFT_453963</name>
</gene>
<reference evidence="2" key="1">
    <citation type="journal article" date="2023" name="Mol. Phylogenet. Evol.">
        <title>Genome-scale phylogeny and comparative genomics of the fungal order Sordariales.</title>
        <authorList>
            <person name="Hensen N."/>
            <person name="Bonometti L."/>
            <person name="Westerberg I."/>
            <person name="Brannstrom I.O."/>
            <person name="Guillou S."/>
            <person name="Cros-Aarteil S."/>
            <person name="Calhoun S."/>
            <person name="Haridas S."/>
            <person name="Kuo A."/>
            <person name="Mondo S."/>
            <person name="Pangilinan J."/>
            <person name="Riley R."/>
            <person name="LaButti K."/>
            <person name="Andreopoulos B."/>
            <person name="Lipzen A."/>
            <person name="Chen C."/>
            <person name="Yan M."/>
            <person name="Daum C."/>
            <person name="Ng V."/>
            <person name="Clum A."/>
            <person name="Steindorff A."/>
            <person name="Ohm R.A."/>
            <person name="Martin F."/>
            <person name="Silar P."/>
            <person name="Natvig D.O."/>
            <person name="Lalanne C."/>
            <person name="Gautier V."/>
            <person name="Ament-Velasquez S.L."/>
            <person name="Kruys A."/>
            <person name="Hutchinson M.I."/>
            <person name="Powell A.J."/>
            <person name="Barry K."/>
            <person name="Miller A.N."/>
            <person name="Grigoriev I.V."/>
            <person name="Debuchy R."/>
            <person name="Gladieux P."/>
            <person name="Hiltunen Thoren M."/>
            <person name="Johannesson H."/>
        </authorList>
    </citation>
    <scope>NUCLEOTIDE SEQUENCE</scope>
    <source>
        <strain evidence="2">CBS 232.78</strain>
    </source>
</reference>
<keyword evidence="3" id="KW-1185">Reference proteome</keyword>
<dbReference type="Proteomes" id="UP001285441">
    <property type="component" value="Unassembled WGS sequence"/>
</dbReference>
<protein>
    <submittedName>
        <fullName evidence="2">Uncharacterized protein</fullName>
    </submittedName>
</protein>
<name>A0AAE0N6M7_9PEZI</name>
<dbReference type="AlphaFoldDB" id="A0AAE0N6M7"/>
<comment type="caution">
    <text evidence="2">The sequence shown here is derived from an EMBL/GenBank/DDBJ whole genome shotgun (WGS) entry which is preliminary data.</text>
</comment>
<dbReference type="EMBL" id="JAULSW010000008">
    <property type="protein sequence ID" value="KAK3372656.1"/>
    <property type="molecule type" value="Genomic_DNA"/>
</dbReference>
<organism evidence="2 3">
    <name type="scientific">Podospora didyma</name>
    <dbReference type="NCBI Taxonomy" id="330526"/>
    <lineage>
        <taxon>Eukaryota</taxon>
        <taxon>Fungi</taxon>
        <taxon>Dikarya</taxon>
        <taxon>Ascomycota</taxon>
        <taxon>Pezizomycotina</taxon>
        <taxon>Sordariomycetes</taxon>
        <taxon>Sordariomycetidae</taxon>
        <taxon>Sordariales</taxon>
        <taxon>Podosporaceae</taxon>
        <taxon>Podospora</taxon>
    </lineage>
</organism>
<accession>A0AAE0N6M7</accession>
<feature type="region of interest" description="Disordered" evidence="1">
    <location>
        <begin position="149"/>
        <end position="199"/>
    </location>
</feature>
<evidence type="ECO:0000256" key="1">
    <source>
        <dbReference type="SAM" id="MobiDB-lite"/>
    </source>
</evidence>
<proteinExistence type="predicted"/>
<feature type="compositionally biased region" description="Low complexity" evidence="1">
    <location>
        <begin position="149"/>
        <end position="173"/>
    </location>
</feature>
<reference evidence="2" key="2">
    <citation type="submission" date="2023-06" db="EMBL/GenBank/DDBJ databases">
        <authorList>
            <consortium name="Lawrence Berkeley National Laboratory"/>
            <person name="Haridas S."/>
            <person name="Hensen N."/>
            <person name="Bonometti L."/>
            <person name="Westerberg I."/>
            <person name="Brannstrom I.O."/>
            <person name="Guillou S."/>
            <person name="Cros-Aarteil S."/>
            <person name="Calhoun S."/>
            <person name="Kuo A."/>
            <person name="Mondo S."/>
            <person name="Pangilinan J."/>
            <person name="Riley R."/>
            <person name="LaButti K."/>
            <person name="Andreopoulos B."/>
            <person name="Lipzen A."/>
            <person name="Chen C."/>
            <person name="Yanf M."/>
            <person name="Daum C."/>
            <person name="Ng V."/>
            <person name="Clum A."/>
            <person name="Steindorff A."/>
            <person name="Ohm R."/>
            <person name="Martin F."/>
            <person name="Silar P."/>
            <person name="Natvig D."/>
            <person name="Lalanne C."/>
            <person name="Gautier V."/>
            <person name="Ament-velasquez S.L."/>
            <person name="Kruys A."/>
            <person name="Hutchinson M.I."/>
            <person name="Powell A.J."/>
            <person name="Barry K."/>
            <person name="Miller A.N."/>
            <person name="Grigoriev I.V."/>
            <person name="Debuchy R."/>
            <person name="Gladieux P."/>
            <person name="Thoren M.H."/>
            <person name="Johannesson H."/>
        </authorList>
    </citation>
    <scope>NUCLEOTIDE SEQUENCE</scope>
    <source>
        <strain evidence="2">CBS 232.78</strain>
    </source>
</reference>